<gene>
    <name evidence="3" type="primary">tex47</name>
</gene>
<dbReference type="AlphaFoldDB" id="A0A8C5CUN2"/>
<dbReference type="Proteomes" id="UP000694546">
    <property type="component" value="Chromosome 18"/>
</dbReference>
<evidence type="ECO:0000313" key="3">
    <source>
        <dbReference type="Ensembl" id="ENSGMOP00000066267.1"/>
    </source>
</evidence>
<dbReference type="PANTHER" id="PTHR34035:SF1">
    <property type="entry name" value="TESTIS-EXPRESSED PROTEIN 47"/>
    <property type="match status" value="1"/>
</dbReference>
<organism evidence="3 4">
    <name type="scientific">Gadus morhua</name>
    <name type="common">Atlantic cod</name>
    <dbReference type="NCBI Taxonomy" id="8049"/>
    <lineage>
        <taxon>Eukaryota</taxon>
        <taxon>Metazoa</taxon>
        <taxon>Chordata</taxon>
        <taxon>Craniata</taxon>
        <taxon>Vertebrata</taxon>
        <taxon>Euteleostomi</taxon>
        <taxon>Actinopterygii</taxon>
        <taxon>Neopterygii</taxon>
        <taxon>Teleostei</taxon>
        <taxon>Neoteleostei</taxon>
        <taxon>Acanthomorphata</taxon>
        <taxon>Zeiogadaria</taxon>
        <taxon>Gadariae</taxon>
        <taxon>Gadiformes</taxon>
        <taxon>Gadoidei</taxon>
        <taxon>Gadidae</taxon>
        <taxon>Gadus</taxon>
    </lineage>
</organism>
<accession>A0A8C5CUN2</accession>
<evidence type="ECO:0008006" key="5">
    <source>
        <dbReference type="Google" id="ProtNLM"/>
    </source>
</evidence>
<feature type="region of interest" description="Disordered" evidence="2">
    <location>
        <begin position="1"/>
        <end position="31"/>
    </location>
</feature>
<dbReference type="GeneTree" id="ENSGT00390000005565"/>
<dbReference type="Pfam" id="PF24787">
    <property type="entry name" value="TEX47"/>
    <property type="match status" value="1"/>
</dbReference>
<evidence type="ECO:0000256" key="2">
    <source>
        <dbReference type="SAM" id="MobiDB-lite"/>
    </source>
</evidence>
<sequence>MERRTRRAARQPERNCLQNVEKEKQEPEEELQGTSLFHQCMSLRRLTHSEEDMKFLLHRLIVIAALPQSLADRQKLGAHYEELNVRLQRQYHVEGISGLLLMYPSCLLHVIESSSEVLVSLLQNLKDLQEEGRQVETAKVVLMSHDLPNRLFHQWSYKVLTMQTRTLGEEAEGESTDALVDTVRSMILKLGTHLEIASEALPGSVLEEAPELVVPQEVLIRLLACPELLSPQQYLQTYHSPLNICMDSGRSTPPPPPPFCMHSWHNSYLMYREYEYMKISQTSMQTHKP</sequence>
<keyword evidence="1" id="KW-0175">Coiled coil</keyword>
<evidence type="ECO:0000313" key="4">
    <source>
        <dbReference type="Proteomes" id="UP000694546"/>
    </source>
</evidence>
<evidence type="ECO:0000256" key="1">
    <source>
        <dbReference type="SAM" id="Coils"/>
    </source>
</evidence>
<reference evidence="3" key="1">
    <citation type="submission" date="2025-08" db="UniProtKB">
        <authorList>
            <consortium name="Ensembl"/>
        </authorList>
    </citation>
    <scope>IDENTIFICATION</scope>
</reference>
<dbReference type="PANTHER" id="PTHR34035">
    <property type="entry name" value="TESTIS-EXPRESSED PROTEIN 47"/>
    <property type="match status" value="1"/>
</dbReference>
<keyword evidence="4" id="KW-1185">Reference proteome</keyword>
<dbReference type="InterPro" id="IPR055308">
    <property type="entry name" value="TEX47-like"/>
</dbReference>
<proteinExistence type="predicted"/>
<name>A0A8C5CUN2_GADMO</name>
<protein>
    <recommendedName>
        <fullName evidence="5">Testis-expressed protein 47-like</fullName>
    </recommendedName>
</protein>
<dbReference type="Ensembl" id="ENSGMOT00000041004.1">
    <property type="protein sequence ID" value="ENSGMOP00000066267.1"/>
    <property type="gene ID" value="ENSGMOG00000007726.2"/>
</dbReference>
<feature type="coiled-coil region" evidence="1">
    <location>
        <begin position="111"/>
        <end position="138"/>
    </location>
</feature>
<reference evidence="3" key="2">
    <citation type="submission" date="2025-09" db="UniProtKB">
        <authorList>
            <consortium name="Ensembl"/>
        </authorList>
    </citation>
    <scope>IDENTIFICATION</scope>
</reference>